<dbReference type="AlphaFoldDB" id="A0A813K4Y3"/>
<feature type="compositionally biased region" description="Basic and acidic residues" evidence="1">
    <location>
        <begin position="785"/>
        <end position="795"/>
    </location>
</feature>
<evidence type="ECO:0000313" key="2">
    <source>
        <dbReference type="EMBL" id="CAE8691556.1"/>
    </source>
</evidence>
<gene>
    <name evidence="2" type="ORF">PGLA2088_LOCUS27469</name>
</gene>
<protein>
    <submittedName>
        <fullName evidence="2">Uncharacterized protein</fullName>
    </submittedName>
</protein>
<sequence>AAMTAVAGHVVLVRYHGAQMWHERLLLAVVSGPEFVVVTPTWDYFAEEIAMTNPDLSGLTQYLPDGTRPQGVGPHHVFGFAAIDAIHYQRLMVEGERLAVIERAAQGIPIAIAPPVPVWVYVETVGLVKRGDEVALDGSEVVRGDAGLKDVGNAVFVAIRNIKDQDVEAFKGAEASSDARLLQIEFQGTKRVERQWNDVAKLLSAVAFVDWGIPGPRTVVWCSQFLLRKNMGPVEWHRWWVSVHKLQADAWGVAEHETLVKVLASLGAFDACDISNLGGAEIVFRRVQLIEYAYSERHGKGEGGNKKDEYGSVLKMEAAVFAGSHRDHGESMVRPELLEVVAKEVERDAAVMKQVRKAREERAGLAKGELRKPVMCKLGPPRLRSSAFGSMEFDSGPPICLGGVDICDAFYNLELPFELREYFGLKALTAAEAGVSFLADGTHVDAGCKVVPVFRAVPMGWTQALWICQVCHEVVAQRVSDIRDCNRLVDKRPPPILRQSGTRDFDFPAAHVPFVHTEYVDNFVALSQSLDVALDKAGQVKSALAATGLPTHPVEGSVGGATLGWHFSGSKPEVALSPRRVWRYRLAIKELLHRGSCSGKLMEKIVGHLTFAGLLRREFLSVFQSVYGFIRKNCNQTAKLWESVVRELRWACALLPLIRCDLSAKWSPTVHATDASFWGRGVTAAERDPIKVGEVGRVNERWRFSKFGEDSHKARAAAGLDDGSGKREAPGMLMRTPLVRTGATASRSPAPAVLNVAPRIVGGLSRQLDSAAIQTPPKRTTRATSSREIKDQSKAERKRKRQQQHPEGALQAVAGDSSVPSMTFLEKRSVQAEGTYASKYQGFLGFVKNRGMSTRTLKELDQAAVLYVNHLFFEGSDRSEATTVLASIRFYREEVVRVSLSLPRASKALRGWKKMSPNKSRVPVPWLVVAMIANWMVFNKLFHGALYTVLVFALYCRPGEGLKLTCQDLVPPSRMCGHWVVVLHPQEGESASKTGAYDESLILDNPKFAFLGVILKKITRGKAPSDALFNFISQRFNAVFGRALDALMLRPLGICCSYQLRHGGASDEALERFRPLVEIQKRGRWTTLLRQSGVTRTAAEQPRCSIVCLQNCSPTPASVGTRLARSSPLAAVRCHPGAAGSSRSVCWQRAVQPGLAAGAAIARRSNF</sequence>
<dbReference type="EMBL" id="CAJNNW010027464">
    <property type="protein sequence ID" value="CAE8691556.1"/>
    <property type="molecule type" value="Genomic_DNA"/>
</dbReference>
<accession>A0A813K4Y3</accession>
<name>A0A813K4Y3_POLGL</name>
<reference evidence="2" key="1">
    <citation type="submission" date="2021-02" db="EMBL/GenBank/DDBJ databases">
        <authorList>
            <person name="Dougan E. K."/>
            <person name="Rhodes N."/>
            <person name="Thang M."/>
            <person name="Chan C."/>
        </authorList>
    </citation>
    <scope>NUCLEOTIDE SEQUENCE</scope>
</reference>
<feature type="region of interest" description="Disordered" evidence="1">
    <location>
        <begin position="767"/>
        <end position="815"/>
    </location>
</feature>
<evidence type="ECO:0000256" key="1">
    <source>
        <dbReference type="SAM" id="MobiDB-lite"/>
    </source>
</evidence>
<comment type="caution">
    <text evidence="2">The sequence shown here is derived from an EMBL/GenBank/DDBJ whole genome shotgun (WGS) entry which is preliminary data.</text>
</comment>
<organism evidence="2 3">
    <name type="scientific">Polarella glacialis</name>
    <name type="common">Dinoflagellate</name>
    <dbReference type="NCBI Taxonomy" id="89957"/>
    <lineage>
        <taxon>Eukaryota</taxon>
        <taxon>Sar</taxon>
        <taxon>Alveolata</taxon>
        <taxon>Dinophyceae</taxon>
        <taxon>Suessiales</taxon>
        <taxon>Suessiaceae</taxon>
        <taxon>Polarella</taxon>
    </lineage>
</organism>
<feature type="non-terminal residue" evidence="2">
    <location>
        <position position="1167"/>
    </location>
</feature>
<proteinExistence type="predicted"/>
<evidence type="ECO:0000313" key="3">
    <source>
        <dbReference type="Proteomes" id="UP000626109"/>
    </source>
</evidence>
<dbReference type="Proteomes" id="UP000626109">
    <property type="component" value="Unassembled WGS sequence"/>
</dbReference>